<evidence type="ECO:0000256" key="2">
    <source>
        <dbReference type="SAM" id="SignalP"/>
    </source>
</evidence>
<dbReference type="InterPro" id="IPR000757">
    <property type="entry name" value="Beta-glucanase-like"/>
</dbReference>
<keyword evidence="5" id="KW-1185">Reference proteome</keyword>
<evidence type="ECO:0000259" key="3">
    <source>
        <dbReference type="PROSITE" id="PS51762"/>
    </source>
</evidence>
<gene>
    <name evidence="4" type="ORF">E4U43_008701</name>
</gene>
<feature type="chain" id="PRO_5040226757" description="GH16 domain-containing protein" evidence="2">
    <location>
        <begin position="18"/>
        <end position="371"/>
    </location>
</feature>
<reference evidence="4" key="1">
    <citation type="journal article" date="2020" name="bioRxiv">
        <title>Whole genome comparisons of ergot fungi reveals the divergence and evolution of species within the genus Claviceps are the result of varying mechanisms driving genome evolution and host range expansion.</title>
        <authorList>
            <person name="Wyka S.A."/>
            <person name="Mondo S.J."/>
            <person name="Liu M."/>
            <person name="Dettman J."/>
            <person name="Nalam V."/>
            <person name="Broders K.D."/>
        </authorList>
    </citation>
    <scope>NUCLEOTIDE SEQUENCE</scope>
    <source>
        <strain evidence="4">CCC 602</strain>
    </source>
</reference>
<feature type="signal peptide" evidence="2">
    <location>
        <begin position="1"/>
        <end position="17"/>
    </location>
</feature>
<protein>
    <recommendedName>
        <fullName evidence="3">GH16 domain-containing protein</fullName>
    </recommendedName>
</protein>
<dbReference type="CDD" id="cd00413">
    <property type="entry name" value="Glyco_hydrolase_16"/>
    <property type="match status" value="1"/>
</dbReference>
<dbReference type="AlphaFoldDB" id="A0A9P7NCC5"/>
<feature type="region of interest" description="Disordered" evidence="1">
    <location>
        <begin position="295"/>
        <end position="349"/>
    </location>
</feature>
<feature type="domain" description="GH16" evidence="3">
    <location>
        <begin position="27"/>
        <end position="289"/>
    </location>
</feature>
<organism evidence="4 5">
    <name type="scientific">Claviceps pusilla</name>
    <dbReference type="NCBI Taxonomy" id="123648"/>
    <lineage>
        <taxon>Eukaryota</taxon>
        <taxon>Fungi</taxon>
        <taxon>Dikarya</taxon>
        <taxon>Ascomycota</taxon>
        <taxon>Pezizomycotina</taxon>
        <taxon>Sordariomycetes</taxon>
        <taxon>Hypocreomycetidae</taxon>
        <taxon>Hypocreales</taxon>
        <taxon>Clavicipitaceae</taxon>
        <taxon>Claviceps</taxon>
    </lineage>
</organism>
<evidence type="ECO:0000313" key="5">
    <source>
        <dbReference type="Proteomes" id="UP000748025"/>
    </source>
</evidence>
<dbReference type="InterPro" id="IPR013320">
    <property type="entry name" value="ConA-like_dom_sf"/>
</dbReference>
<keyword evidence="2" id="KW-0732">Signal</keyword>
<dbReference type="SUPFAM" id="SSF49899">
    <property type="entry name" value="Concanavalin A-like lectins/glucanases"/>
    <property type="match status" value="1"/>
</dbReference>
<feature type="compositionally biased region" description="Polar residues" evidence="1">
    <location>
        <begin position="311"/>
        <end position="328"/>
    </location>
</feature>
<name>A0A9P7NCC5_9HYPO</name>
<accession>A0A9P7NCC5</accession>
<dbReference type="GO" id="GO:0005975">
    <property type="term" value="P:carbohydrate metabolic process"/>
    <property type="evidence" value="ECO:0007669"/>
    <property type="project" value="InterPro"/>
</dbReference>
<dbReference type="PROSITE" id="PS51762">
    <property type="entry name" value="GH16_2"/>
    <property type="match status" value="1"/>
</dbReference>
<dbReference type="Pfam" id="PF00722">
    <property type="entry name" value="Glyco_hydro_16"/>
    <property type="match status" value="1"/>
</dbReference>
<evidence type="ECO:0000256" key="1">
    <source>
        <dbReference type="SAM" id="MobiDB-lite"/>
    </source>
</evidence>
<proteinExistence type="predicted"/>
<evidence type="ECO:0000313" key="4">
    <source>
        <dbReference type="EMBL" id="KAG6009562.1"/>
    </source>
</evidence>
<dbReference type="OrthoDB" id="25131at2759"/>
<dbReference type="Proteomes" id="UP000748025">
    <property type="component" value="Unassembled WGS sequence"/>
</dbReference>
<dbReference type="GO" id="GO:0004553">
    <property type="term" value="F:hydrolase activity, hydrolyzing O-glycosyl compounds"/>
    <property type="evidence" value="ECO:0007669"/>
    <property type="project" value="InterPro"/>
</dbReference>
<feature type="compositionally biased region" description="Polar residues" evidence="1">
    <location>
        <begin position="338"/>
        <end position="347"/>
    </location>
</feature>
<dbReference type="PANTHER" id="PTHR38121">
    <property type="entry name" value="GH16 DOMAIN-CONTAINING PROTEIN"/>
    <property type="match status" value="1"/>
</dbReference>
<dbReference type="Gene3D" id="2.60.120.200">
    <property type="match status" value="1"/>
</dbReference>
<dbReference type="PANTHER" id="PTHR38121:SF5">
    <property type="entry name" value="GH16 DOMAIN-CONTAINING PROTEIN"/>
    <property type="match status" value="1"/>
</dbReference>
<dbReference type="EMBL" id="SRPW01000987">
    <property type="protein sequence ID" value="KAG6009562.1"/>
    <property type="molecule type" value="Genomic_DNA"/>
</dbReference>
<sequence>MHWILGLMFSFASPIACEICACGYALTDDVHKSAPVVFTDRLVTDFALMSDISRATDWTRQQFNVSADAGRGKHGKSFRVENVFSYAGPNIAGDQDLNGDIKSQRAMGLRVGSTLTEVGAITAAEIDSTRMDMFWGSYRVTMKLTRASGTCAAFFWYRNDSQEIDMEFLSREFDVAARIFPINLVIHSRESMRDGYDASKSGSLRRVELSFDPTSAFHEYRFDYLPGRVIFYADGHVLAEMGGEWVPSSAGHLILQHWSNGNTLWSGGPPSSDAVVLVKSVRAYFNSSTAQEDATWNDACSSGEKRGKTCQVANTTVEDSRSSDGSTGDNDHAHKDGPTTQEDSLGSHNKMMPTLTRLALSIIACALLSSM</sequence>
<comment type="caution">
    <text evidence="4">The sequence shown here is derived from an EMBL/GenBank/DDBJ whole genome shotgun (WGS) entry which is preliminary data.</text>
</comment>